<dbReference type="Proteomes" id="UP000516105">
    <property type="component" value="Chromosome"/>
</dbReference>
<dbReference type="RefSeq" id="WP_187707862.1">
    <property type="nucleotide sequence ID" value="NZ_CP060782.1"/>
</dbReference>
<organism evidence="1 2">
    <name type="scientific">Sphingomonas sediminicola</name>
    <dbReference type="NCBI Taxonomy" id="386874"/>
    <lineage>
        <taxon>Bacteria</taxon>
        <taxon>Pseudomonadati</taxon>
        <taxon>Pseudomonadota</taxon>
        <taxon>Alphaproteobacteria</taxon>
        <taxon>Sphingomonadales</taxon>
        <taxon>Sphingomonadaceae</taxon>
        <taxon>Sphingomonas</taxon>
    </lineage>
</organism>
<evidence type="ECO:0008006" key="3">
    <source>
        <dbReference type="Google" id="ProtNLM"/>
    </source>
</evidence>
<sequence length="148" mass="16413">MFWLSVAAAVFIAFLIALFAQRQKQQATVAAFRSRFPHIARLRLVAACPGLDGVLQETELRMLFDWIMLQLHGRTHTSSYGELMQWTTDHGEAESLRLIAEVTRDAVDRLPAPVLAVIDDCQGRIVAGVILDQSLSESGRRTPEPVAA</sequence>
<evidence type="ECO:0000313" key="2">
    <source>
        <dbReference type="Proteomes" id="UP000516105"/>
    </source>
</evidence>
<keyword evidence="2" id="KW-1185">Reference proteome</keyword>
<protein>
    <recommendedName>
        <fullName evidence="3">DUF2726 domain-containing protein</fullName>
    </recommendedName>
</protein>
<reference evidence="1 2" key="1">
    <citation type="submission" date="2020-08" db="EMBL/GenBank/DDBJ databases">
        <title>Genome sequence of Sphingomonas sediminicola KACC 15039T.</title>
        <authorList>
            <person name="Hyun D.-W."/>
            <person name="Bae J.-W."/>
        </authorList>
    </citation>
    <scope>NUCLEOTIDE SEQUENCE [LARGE SCALE GENOMIC DNA]</scope>
    <source>
        <strain evidence="1 2">KACC 15039</strain>
    </source>
</reference>
<gene>
    <name evidence="1" type="ORF">H9L14_09170</name>
</gene>
<dbReference type="EMBL" id="CP060782">
    <property type="protein sequence ID" value="QNP44905.1"/>
    <property type="molecule type" value="Genomic_DNA"/>
</dbReference>
<accession>A0ABX6T544</accession>
<proteinExistence type="predicted"/>
<evidence type="ECO:0000313" key="1">
    <source>
        <dbReference type="EMBL" id="QNP44905.1"/>
    </source>
</evidence>
<name>A0ABX6T544_9SPHN</name>